<reference evidence="1 2" key="1">
    <citation type="journal article" date="2019" name="Commun. Biol.">
        <title>The bagworm genome reveals a unique fibroin gene that provides high tensile strength.</title>
        <authorList>
            <person name="Kono N."/>
            <person name="Nakamura H."/>
            <person name="Ohtoshi R."/>
            <person name="Tomita M."/>
            <person name="Numata K."/>
            <person name="Arakawa K."/>
        </authorList>
    </citation>
    <scope>NUCLEOTIDE SEQUENCE [LARGE SCALE GENOMIC DNA]</scope>
</reference>
<protein>
    <submittedName>
        <fullName evidence="1">Uncharacterized protein</fullName>
    </submittedName>
</protein>
<proteinExistence type="predicted"/>
<gene>
    <name evidence="1" type="ORF">EVAR_95703_1</name>
</gene>
<organism evidence="1 2">
    <name type="scientific">Eumeta variegata</name>
    <name type="common">Bagworm moth</name>
    <name type="synonym">Eumeta japonica</name>
    <dbReference type="NCBI Taxonomy" id="151549"/>
    <lineage>
        <taxon>Eukaryota</taxon>
        <taxon>Metazoa</taxon>
        <taxon>Ecdysozoa</taxon>
        <taxon>Arthropoda</taxon>
        <taxon>Hexapoda</taxon>
        <taxon>Insecta</taxon>
        <taxon>Pterygota</taxon>
        <taxon>Neoptera</taxon>
        <taxon>Endopterygota</taxon>
        <taxon>Lepidoptera</taxon>
        <taxon>Glossata</taxon>
        <taxon>Ditrysia</taxon>
        <taxon>Tineoidea</taxon>
        <taxon>Psychidae</taxon>
        <taxon>Oiketicinae</taxon>
        <taxon>Eumeta</taxon>
    </lineage>
</organism>
<dbReference type="Proteomes" id="UP000299102">
    <property type="component" value="Unassembled WGS sequence"/>
</dbReference>
<accession>A0A4C1VK31</accession>
<sequence length="104" mass="11143">MYRIGGSSSILESSADLDAVILQKRISRRSHASKSRPLTKMYNFAGLSALSDPRAVNAADHDTECLLLCRGERGSTTTVKSFPSNARAGCISVVSAVQARRFPG</sequence>
<evidence type="ECO:0000313" key="2">
    <source>
        <dbReference type="Proteomes" id="UP000299102"/>
    </source>
</evidence>
<dbReference type="AlphaFoldDB" id="A0A4C1VK31"/>
<dbReference type="EMBL" id="BGZK01000356">
    <property type="protein sequence ID" value="GBP38953.1"/>
    <property type="molecule type" value="Genomic_DNA"/>
</dbReference>
<comment type="caution">
    <text evidence="1">The sequence shown here is derived from an EMBL/GenBank/DDBJ whole genome shotgun (WGS) entry which is preliminary data.</text>
</comment>
<keyword evidence="2" id="KW-1185">Reference proteome</keyword>
<evidence type="ECO:0000313" key="1">
    <source>
        <dbReference type="EMBL" id="GBP38953.1"/>
    </source>
</evidence>
<name>A0A4C1VK31_EUMVA</name>